<keyword evidence="7 10" id="KW-0472">Membrane</keyword>
<evidence type="ECO:0000256" key="8">
    <source>
        <dbReference type="ARBA" id="ARBA00023209"/>
    </source>
</evidence>
<keyword evidence="5 10" id="KW-1133">Transmembrane helix</keyword>
<dbReference type="AlphaFoldDB" id="A0A7X0AY60"/>
<sequence length="226" mass="22499">MDGATLPVAALILALAGGYLLGSIPFGLVLAYLGGHGDIRKIGSGNIGATNVLRTGNKPLAAATLILDSGKGAIAVGLAHCLALNFLQAPDAPHLAGLVAGGGAMLGHTFPVWLGFKGGKGVATALGVLLATSWPVGVIACLTWLLVAVLFRISSLSALVALALAPVVAGVLPTVCPAAAGFGAGPAESVLALAIAILVWLRHHANIRRLLAGTEPKIGQGKQKAE</sequence>
<proteinExistence type="inferred from homology"/>
<evidence type="ECO:0000256" key="9">
    <source>
        <dbReference type="ARBA" id="ARBA00023264"/>
    </source>
</evidence>
<comment type="function">
    <text evidence="10">Catalyzes the transfer of an acyl group from acyl-phosphate (acyl-PO(4)) to glycerol-3-phosphate (G3P) to form lysophosphatidic acid (LPA). This enzyme utilizes acyl-phosphate as fatty acyl donor, but not acyl-CoA or acyl-ACP.</text>
</comment>
<reference evidence="11 12" key="1">
    <citation type="submission" date="2020-08" db="EMBL/GenBank/DDBJ databases">
        <title>Genomic Encyclopedia of Type Strains, Phase IV (KMG-IV): sequencing the most valuable type-strain genomes for metagenomic binning, comparative biology and taxonomic classification.</title>
        <authorList>
            <person name="Goeker M."/>
        </authorList>
    </citation>
    <scope>NUCLEOTIDE SEQUENCE [LARGE SCALE GENOMIC DNA]</scope>
    <source>
        <strain evidence="11 12">DSM 22198</strain>
    </source>
</reference>
<evidence type="ECO:0000256" key="10">
    <source>
        <dbReference type="HAMAP-Rule" id="MF_01043"/>
    </source>
</evidence>
<dbReference type="NCBIfam" id="TIGR00023">
    <property type="entry name" value="glycerol-3-phosphate 1-O-acyltransferase PlsY"/>
    <property type="match status" value="1"/>
</dbReference>
<evidence type="ECO:0000256" key="1">
    <source>
        <dbReference type="ARBA" id="ARBA00022475"/>
    </source>
</evidence>
<dbReference type="SMART" id="SM01207">
    <property type="entry name" value="G3P_acyltransf"/>
    <property type="match status" value="1"/>
</dbReference>
<comment type="catalytic activity">
    <reaction evidence="10">
        <text>an acyl phosphate + sn-glycerol 3-phosphate = a 1-acyl-sn-glycero-3-phosphate + phosphate</text>
        <dbReference type="Rhea" id="RHEA:34075"/>
        <dbReference type="ChEBI" id="CHEBI:43474"/>
        <dbReference type="ChEBI" id="CHEBI:57597"/>
        <dbReference type="ChEBI" id="CHEBI:57970"/>
        <dbReference type="ChEBI" id="CHEBI:59918"/>
        <dbReference type="EC" id="2.3.1.275"/>
    </reaction>
</comment>
<feature type="transmembrane region" description="Helical" evidence="10">
    <location>
        <begin position="122"/>
        <end position="146"/>
    </location>
</feature>
<feature type="transmembrane region" description="Helical" evidence="10">
    <location>
        <begin position="178"/>
        <end position="201"/>
    </location>
</feature>
<comment type="caution">
    <text evidence="11">The sequence shown here is derived from an EMBL/GenBank/DDBJ whole genome shotgun (WGS) entry which is preliminary data.</text>
</comment>
<dbReference type="GO" id="GO:0043772">
    <property type="term" value="F:acyl-phosphate glycerol-3-phosphate acyltransferase activity"/>
    <property type="evidence" value="ECO:0007669"/>
    <property type="project" value="UniProtKB-UniRule"/>
</dbReference>
<comment type="pathway">
    <text evidence="10">Lipid metabolism; phospholipid metabolism.</text>
</comment>
<dbReference type="GO" id="GO:0008654">
    <property type="term" value="P:phospholipid biosynthetic process"/>
    <property type="evidence" value="ECO:0007669"/>
    <property type="project" value="UniProtKB-UniRule"/>
</dbReference>
<dbReference type="PANTHER" id="PTHR30309">
    <property type="entry name" value="INNER MEMBRANE PROTEIN YGIH"/>
    <property type="match status" value="1"/>
</dbReference>
<dbReference type="InterPro" id="IPR003811">
    <property type="entry name" value="G3P_acylTferase_PlsY"/>
</dbReference>
<dbReference type="EC" id="2.3.1.275" evidence="10"/>
<keyword evidence="9 10" id="KW-1208">Phospholipid metabolism</keyword>
<evidence type="ECO:0000256" key="5">
    <source>
        <dbReference type="ARBA" id="ARBA00022989"/>
    </source>
</evidence>
<comment type="subunit">
    <text evidence="10">Probably interacts with PlsX.</text>
</comment>
<evidence type="ECO:0000313" key="11">
    <source>
        <dbReference type="EMBL" id="MBB6251260.1"/>
    </source>
</evidence>
<comment type="subcellular location">
    <subcellularLocation>
        <location evidence="10">Cell membrane</location>
        <topology evidence="10">Multi-pass membrane protein</topology>
    </subcellularLocation>
</comment>
<feature type="transmembrane region" description="Helical" evidence="10">
    <location>
        <begin position="95"/>
        <end position="116"/>
    </location>
</feature>
<dbReference type="GO" id="GO:0005886">
    <property type="term" value="C:plasma membrane"/>
    <property type="evidence" value="ECO:0007669"/>
    <property type="project" value="UniProtKB-SubCell"/>
</dbReference>
<gene>
    <name evidence="10" type="primary">plsY</name>
    <name evidence="11" type="ORF">FHS74_001805</name>
</gene>
<keyword evidence="1 10" id="KW-1003">Cell membrane</keyword>
<dbReference type="Pfam" id="PF02660">
    <property type="entry name" value="G3P_acyltransf"/>
    <property type="match status" value="1"/>
</dbReference>
<evidence type="ECO:0000256" key="4">
    <source>
        <dbReference type="ARBA" id="ARBA00022692"/>
    </source>
</evidence>
<name>A0A7X0AY60_9PROT</name>
<keyword evidence="4 10" id="KW-0812">Transmembrane</keyword>
<keyword evidence="11" id="KW-0012">Acyltransferase</keyword>
<dbReference type="PANTHER" id="PTHR30309:SF0">
    <property type="entry name" value="GLYCEROL-3-PHOSPHATE ACYLTRANSFERASE-RELATED"/>
    <property type="match status" value="1"/>
</dbReference>
<dbReference type="UniPathway" id="UPA00085"/>
<organism evidence="11 12">
    <name type="scientific">Nitrospirillum iridis</name>
    <dbReference type="NCBI Taxonomy" id="765888"/>
    <lineage>
        <taxon>Bacteria</taxon>
        <taxon>Pseudomonadati</taxon>
        <taxon>Pseudomonadota</taxon>
        <taxon>Alphaproteobacteria</taxon>
        <taxon>Rhodospirillales</taxon>
        <taxon>Azospirillaceae</taxon>
        <taxon>Nitrospirillum</taxon>
    </lineage>
</organism>
<dbReference type="HAMAP" id="MF_01043">
    <property type="entry name" value="PlsY"/>
    <property type="match status" value="1"/>
</dbReference>
<evidence type="ECO:0000256" key="6">
    <source>
        <dbReference type="ARBA" id="ARBA00023098"/>
    </source>
</evidence>
<protein>
    <recommendedName>
        <fullName evidence="10">Glycerol-3-phosphate acyltransferase</fullName>
    </recommendedName>
    <alternativeName>
        <fullName evidence="10">Acyl-PO4 G3P acyltransferase</fullName>
    </alternativeName>
    <alternativeName>
        <fullName evidence="10">Acyl-phosphate--glycerol-3-phosphate acyltransferase</fullName>
    </alternativeName>
    <alternativeName>
        <fullName evidence="10">G3P acyltransferase</fullName>
        <shortName evidence="10">GPAT</shortName>
        <ecNumber evidence="10">2.3.1.275</ecNumber>
    </alternativeName>
    <alternativeName>
        <fullName evidence="10">Lysophosphatidic acid synthase</fullName>
        <shortName evidence="10">LPA synthase</shortName>
    </alternativeName>
</protein>
<feature type="transmembrane region" description="Helical" evidence="10">
    <location>
        <begin position="153"/>
        <end position="172"/>
    </location>
</feature>
<keyword evidence="12" id="KW-1185">Reference proteome</keyword>
<accession>A0A7X0AY60</accession>
<dbReference type="EMBL" id="JACIIZ010000004">
    <property type="protein sequence ID" value="MBB6251260.1"/>
    <property type="molecule type" value="Genomic_DNA"/>
</dbReference>
<dbReference type="Proteomes" id="UP000539175">
    <property type="component" value="Unassembled WGS sequence"/>
</dbReference>
<keyword evidence="3 10" id="KW-0808">Transferase</keyword>
<evidence type="ECO:0000256" key="3">
    <source>
        <dbReference type="ARBA" id="ARBA00022679"/>
    </source>
</evidence>
<dbReference type="RefSeq" id="WP_184799570.1">
    <property type="nucleotide sequence ID" value="NZ_JACIIZ010000004.1"/>
</dbReference>
<evidence type="ECO:0000256" key="2">
    <source>
        <dbReference type="ARBA" id="ARBA00022516"/>
    </source>
</evidence>
<feature type="transmembrane region" description="Helical" evidence="10">
    <location>
        <begin position="6"/>
        <end position="33"/>
    </location>
</feature>
<keyword evidence="8 10" id="KW-0594">Phospholipid biosynthesis</keyword>
<evidence type="ECO:0000256" key="7">
    <source>
        <dbReference type="ARBA" id="ARBA00023136"/>
    </source>
</evidence>
<evidence type="ECO:0000313" key="12">
    <source>
        <dbReference type="Proteomes" id="UP000539175"/>
    </source>
</evidence>
<comment type="similarity">
    <text evidence="10">Belongs to the PlsY family.</text>
</comment>
<keyword evidence="6 10" id="KW-0443">Lipid metabolism</keyword>
<keyword evidence="2 10" id="KW-0444">Lipid biosynthesis</keyword>